<gene>
    <name evidence="6" type="ORF">PSECIP111854_00958</name>
    <name evidence="5" type="ORF">PSECIP111951_00161</name>
</gene>
<sequence>MINIILNVLIFNPLYIFTEFLNRKFSKVKSDYIWHAEDMPWMKELEANHKVVLNEFNRYRASLSRLPDLEDLRTSNNKANFGDGRWGMLYLRINNQKNDLLSTHFPETVKLLETHVPELFSIRFSLLGGNRKEITPHRDGHNQCIICHLPLVVPEGECSITINGVRQPWEEGKCFAFDASALHSVTKESDEERLVVLIDTFRPVPKWVRALSRFVFNYQVKNAPVKEIFELHDKALNDARL</sequence>
<evidence type="ECO:0000313" key="7">
    <source>
        <dbReference type="Proteomes" id="UP001152467"/>
    </source>
</evidence>
<keyword evidence="3" id="KW-0560">Oxidoreductase</keyword>
<evidence type="ECO:0000313" key="6">
    <source>
        <dbReference type="EMBL" id="CAH9052382.1"/>
    </source>
</evidence>
<dbReference type="SUPFAM" id="SSF51197">
    <property type="entry name" value="Clavaminate synthase-like"/>
    <property type="match status" value="1"/>
</dbReference>
<feature type="domain" description="Aspartyl/asparaginy/proline hydroxylase" evidence="4">
    <location>
        <begin position="46"/>
        <end position="203"/>
    </location>
</feature>
<dbReference type="InterPro" id="IPR051821">
    <property type="entry name" value="Asp/Asn_beta-hydroxylase"/>
</dbReference>
<dbReference type="PANTHER" id="PTHR46332:SF5">
    <property type="entry name" value="ASPARTATE BETA-HYDROXYLASE DOMAIN CONTAINING 2"/>
    <property type="match status" value="1"/>
</dbReference>
<proteinExistence type="inferred from homology"/>
<dbReference type="Proteomes" id="UP001152467">
    <property type="component" value="Unassembled WGS sequence"/>
</dbReference>
<dbReference type="AlphaFoldDB" id="A0A9W4QTH4"/>
<dbReference type="InterPro" id="IPR027443">
    <property type="entry name" value="IPNS-like_sf"/>
</dbReference>
<protein>
    <recommendedName>
        <fullName evidence="4">Aspartyl/asparaginy/proline hydroxylase domain-containing protein</fullName>
    </recommendedName>
</protein>
<dbReference type="InterPro" id="IPR007803">
    <property type="entry name" value="Asp/Arg/Pro-Hydrxlase"/>
</dbReference>
<evidence type="ECO:0000256" key="2">
    <source>
        <dbReference type="ARBA" id="ARBA00022964"/>
    </source>
</evidence>
<evidence type="ECO:0000256" key="3">
    <source>
        <dbReference type="ARBA" id="ARBA00023002"/>
    </source>
</evidence>
<comment type="caution">
    <text evidence="6">The sequence shown here is derived from an EMBL/GenBank/DDBJ whole genome shotgun (WGS) entry which is preliminary data.</text>
</comment>
<comment type="similarity">
    <text evidence="1">Belongs to the aspartyl/asparaginyl beta-hydroxylase family.</text>
</comment>
<name>A0A9W4QTH4_9GAMM</name>
<reference evidence="6 8" key="1">
    <citation type="submission" date="2022-07" db="EMBL/GenBank/DDBJ databases">
        <authorList>
            <person name="Criscuolo A."/>
        </authorList>
    </citation>
    <scope>NUCLEOTIDE SEQUENCE</scope>
    <source>
        <strain evidence="8">CIP 111951</strain>
        <strain evidence="6">CIP111854</strain>
        <strain evidence="5">CIP111951</strain>
    </source>
</reference>
<dbReference type="Gene3D" id="2.60.120.330">
    <property type="entry name" value="B-lactam Antibiotic, Isopenicillin N Synthase, Chain"/>
    <property type="match status" value="1"/>
</dbReference>
<evidence type="ECO:0000256" key="1">
    <source>
        <dbReference type="ARBA" id="ARBA00007730"/>
    </source>
</evidence>
<keyword evidence="7" id="KW-1185">Reference proteome</keyword>
<dbReference type="EMBL" id="CAMAPD010000001">
    <property type="protein sequence ID" value="CAH9050285.1"/>
    <property type="molecule type" value="Genomic_DNA"/>
</dbReference>
<evidence type="ECO:0000313" key="8">
    <source>
        <dbReference type="Proteomes" id="UP001152485"/>
    </source>
</evidence>
<evidence type="ECO:0000313" key="5">
    <source>
        <dbReference type="EMBL" id="CAH9050285.1"/>
    </source>
</evidence>
<dbReference type="EMBL" id="CAMAPC010000003">
    <property type="protein sequence ID" value="CAH9052382.1"/>
    <property type="molecule type" value="Genomic_DNA"/>
</dbReference>
<dbReference type="PANTHER" id="PTHR46332">
    <property type="entry name" value="ASPARTATE BETA-HYDROXYLASE DOMAIN-CONTAINING PROTEIN 2"/>
    <property type="match status" value="1"/>
</dbReference>
<keyword evidence="2" id="KW-0223">Dioxygenase</keyword>
<accession>A0A9W4QTH4</accession>
<dbReference type="GO" id="GO:0051213">
    <property type="term" value="F:dioxygenase activity"/>
    <property type="evidence" value="ECO:0007669"/>
    <property type="project" value="UniProtKB-KW"/>
</dbReference>
<organism evidence="6 7">
    <name type="scientific">Pseudoalteromonas holothuriae</name>
    <dbReference type="NCBI Taxonomy" id="2963714"/>
    <lineage>
        <taxon>Bacteria</taxon>
        <taxon>Pseudomonadati</taxon>
        <taxon>Pseudomonadota</taxon>
        <taxon>Gammaproteobacteria</taxon>
        <taxon>Alteromonadales</taxon>
        <taxon>Pseudoalteromonadaceae</taxon>
        <taxon>Pseudoalteromonas</taxon>
    </lineage>
</organism>
<dbReference type="Proteomes" id="UP001152485">
    <property type="component" value="Unassembled WGS sequence"/>
</dbReference>
<dbReference type="Pfam" id="PF05118">
    <property type="entry name" value="Asp_Arg_Hydrox"/>
    <property type="match status" value="1"/>
</dbReference>
<evidence type="ECO:0000259" key="4">
    <source>
        <dbReference type="Pfam" id="PF05118"/>
    </source>
</evidence>
<dbReference type="RefSeq" id="WP_261591368.1">
    <property type="nucleotide sequence ID" value="NZ_CAMAPC010000003.1"/>
</dbReference>